<accession>H2ETN1</accession>
<comment type="subcellular location">
    <subcellularLocation>
        <location evidence="1">Membrane</location>
        <topology evidence="1">Single-pass type I membrane protein</topology>
    </subcellularLocation>
</comment>
<evidence type="ECO:0000256" key="6">
    <source>
        <dbReference type="ARBA" id="ARBA00022741"/>
    </source>
</evidence>
<evidence type="ECO:0000256" key="1">
    <source>
        <dbReference type="ARBA" id="ARBA00004479"/>
    </source>
</evidence>
<keyword evidence="16" id="KW-0732">Signal</keyword>
<keyword evidence="12 20" id="KW-0675">Receptor</keyword>
<dbReference type="Pfam" id="PF14843">
    <property type="entry name" value="GF_recep_IV"/>
    <property type="match status" value="1"/>
</dbReference>
<evidence type="ECO:0000256" key="13">
    <source>
        <dbReference type="ARBA" id="ARBA00023180"/>
    </source>
</evidence>
<sequence>MASLKVFIFNFSSILIYFHLRLTDAERITCKGTNIGTKKYPPPLNEMALERRYQGCTHVEGNLELIDIRPIPDEESSLSSSSYEAYHMQSDEDEYTDLSFLEQIREISGYLLISNVHRSVVPLHNLRIIRGEETLDGDALVIMTASTRLDDVYQLSSLQEISQGGVRIDPVNLCYIETINWEDLQRDLQLTGDSSGEQCAISCDESCEAGCWDEGPDHCQKQTLTNCDSSCPYRCRGPGPEDCCHEQCAGGCTGDSNIDCKSCRFLTNGDECVSACPPKKIYNPATFLTEINPEFRYEHKGQCLESCPDSLVGQDQFCVEECSYNYQNIDGECIECDGICPKGCAGLSLNEFLTVDLIDGDRFLNCTRIVGNVLINEESFKDELLAGVVGITAAHLEVFRSVTEITGYLVLTWDTPKHNLIDLTIFENLEKIGGEETSVHEGKLYAFILNIPLLEIADFSSLKSVNGDIFYVDTCYHTREMFVELLYDPTQQEVVERSPQTQCGTSLCDEECTDIGCWGPSAGQCFTCRNYGLEDGTCVPLCDPENHFIIPPTDDGGVGTCGLCDEQCTGGCTGPSNTDCISCRNFQIGSHCTNECNEGQYPVGKICELCPDFCTQGCTGNEHMIGDGGCNQCSIVLIDHEENFMSCLDSLDSCDVDHLQVNSHMYPNSSVCQQCHPECEGGCLRAGDSTGCRICKRHRRGMNCVEQCSSAEYPDADKICRNCDPTCLHCNNGTDTDCTKCENLEVLLEDDKRKCVTECPVEFPYILETYTCVAACPENSFRSEDTICKSCHPECNGGCNDETNKGCLVCEHVTLDGSCVAECPDSHEDTNGVREMSKRFEASPASSPLKVLTLIIILVLVVVLVVAIVIVVLKLKGPIHRAPNAMYLNDMTKTEESDRDDGGNGIA</sequence>
<evidence type="ECO:0000256" key="15">
    <source>
        <dbReference type="SAM" id="Phobius"/>
    </source>
</evidence>
<evidence type="ECO:0000256" key="16">
    <source>
        <dbReference type="SAM" id="SignalP"/>
    </source>
</evidence>
<feature type="signal peptide" evidence="16">
    <location>
        <begin position="1"/>
        <end position="25"/>
    </location>
</feature>
<dbReference type="InterPro" id="IPR036941">
    <property type="entry name" value="Rcpt_L-dom_sf"/>
</dbReference>
<evidence type="ECO:0000259" key="19">
    <source>
        <dbReference type="Pfam" id="PF14843"/>
    </source>
</evidence>
<dbReference type="SMR" id="H2ETN1"/>
<evidence type="ECO:0000259" key="18">
    <source>
        <dbReference type="Pfam" id="PF01030"/>
    </source>
</evidence>
<dbReference type="InterPro" id="IPR000494">
    <property type="entry name" value="Rcpt_L-dom"/>
</dbReference>
<keyword evidence="6" id="KW-0547">Nucleotide-binding</keyword>
<evidence type="ECO:0000256" key="8">
    <source>
        <dbReference type="ARBA" id="ARBA00022840"/>
    </source>
</evidence>
<keyword evidence="3" id="KW-0597">Phosphoprotein</keyword>
<dbReference type="Gene3D" id="2.10.220.10">
    <property type="entry name" value="Hormone Receptor, Insulin-like Growth Factor Receptor 1, Chain A, domain 2"/>
    <property type="match status" value="5"/>
</dbReference>
<comment type="catalytic activity">
    <reaction evidence="14">
        <text>L-tyrosyl-[protein] + ATP = O-phospho-L-tyrosyl-[protein] + ADP + H(+)</text>
        <dbReference type="Rhea" id="RHEA:10596"/>
        <dbReference type="Rhea" id="RHEA-COMP:10136"/>
        <dbReference type="Rhea" id="RHEA-COMP:20101"/>
        <dbReference type="ChEBI" id="CHEBI:15378"/>
        <dbReference type="ChEBI" id="CHEBI:30616"/>
        <dbReference type="ChEBI" id="CHEBI:46858"/>
        <dbReference type="ChEBI" id="CHEBI:61978"/>
        <dbReference type="ChEBI" id="CHEBI:456216"/>
        <dbReference type="EC" id="2.7.10.1"/>
    </reaction>
</comment>
<protein>
    <recommendedName>
        <fullName evidence="2">receptor protein-tyrosine kinase</fullName>
        <ecNumber evidence="2">2.7.10.1</ecNumber>
    </recommendedName>
</protein>
<reference evidence="20" key="1">
    <citation type="submission" date="2011-11" db="EMBL/GenBank/DDBJ databases">
        <title>Cloning and expression analysis of the EGFR gene in Apostichopus japonicus.</title>
        <authorList>
            <person name="Li X."/>
            <person name="Wang X."/>
            <person name="Qin Y.J."/>
            <person name="Liu Y."/>
            <person name="Zhou Y.B."/>
        </authorList>
    </citation>
    <scope>NUCLEOTIDE SEQUENCE</scope>
</reference>
<dbReference type="SUPFAM" id="SSF52058">
    <property type="entry name" value="L domain-like"/>
    <property type="match status" value="2"/>
</dbReference>
<evidence type="ECO:0000256" key="12">
    <source>
        <dbReference type="ARBA" id="ARBA00023170"/>
    </source>
</evidence>
<evidence type="ECO:0000256" key="2">
    <source>
        <dbReference type="ARBA" id="ARBA00011902"/>
    </source>
</evidence>
<evidence type="ECO:0000256" key="11">
    <source>
        <dbReference type="ARBA" id="ARBA00023137"/>
    </source>
</evidence>
<feature type="domain" description="Furin-like cysteine-rich" evidence="17">
    <location>
        <begin position="202"/>
        <end position="344"/>
    </location>
</feature>
<dbReference type="Gene3D" id="3.80.20.20">
    <property type="entry name" value="Receptor L-domain"/>
    <property type="match status" value="2"/>
</dbReference>
<evidence type="ECO:0000259" key="17">
    <source>
        <dbReference type="Pfam" id="PF00757"/>
    </source>
</evidence>
<feature type="domain" description="Growth factor receptor" evidence="19">
    <location>
        <begin position="508"/>
        <end position="624"/>
    </location>
</feature>
<dbReference type="GO" id="GO:0004714">
    <property type="term" value="F:transmembrane receptor protein tyrosine kinase activity"/>
    <property type="evidence" value="ECO:0007669"/>
    <property type="project" value="UniProtKB-EC"/>
</dbReference>
<name>H2ETN1_STIJA</name>
<evidence type="ECO:0000256" key="7">
    <source>
        <dbReference type="ARBA" id="ARBA00022777"/>
    </source>
</evidence>
<dbReference type="InterPro" id="IPR006211">
    <property type="entry name" value="Furin-like_Cys-rich_dom"/>
</dbReference>
<proteinExistence type="evidence at transcript level"/>
<evidence type="ECO:0000313" key="20">
    <source>
        <dbReference type="EMBL" id="AEY55412.1"/>
    </source>
</evidence>
<dbReference type="Pfam" id="PF00757">
    <property type="entry name" value="Furin-like"/>
    <property type="match status" value="2"/>
</dbReference>
<keyword evidence="11" id="KW-0829">Tyrosine-protein kinase</keyword>
<keyword evidence="7" id="KW-0418">Kinase</keyword>
<evidence type="ECO:0000256" key="3">
    <source>
        <dbReference type="ARBA" id="ARBA00022553"/>
    </source>
</evidence>
<feature type="transmembrane region" description="Helical" evidence="15">
    <location>
        <begin position="851"/>
        <end position="873"/>
    </location>
</feature>
<feature type="domain" description="Receptor L-domain" evidence="18">
    <location>
        <begin position="55"/>
        <end position="184"/>
    </location>
</feature>
<keyword evidence="5 15" id="KW-0812">Transmembrane</keyword>
<evidence type="ECO:0000256" key="10">
    <source>
        <dbReference type="ARBA" id="ARBA00023136"/>
    </source>
</evidence>
<keyword evidence="8" id="KW-0067">ATP-binding</keyword>
<feature type="chain" id="PRO_5003560830" description="receptor protein-tyrosine kinase" evidence="16">
    <location>
        <begin position="26"/>
        <end position="907"/>
    </location>
</feature>
<dbReference type="GO" id="GO:0005524">
    <property type="term" value="F:ATP binding"/>
    <property type="evidence" value="ECO:0007669"/>
    <property type="project" value="UniProtKB-KW"/>
</dbReference>
<organism evidence="20">
    <name type="scientific">Stichopus japonicus</name>
    <name type="common">Sea cucumber</name>
    <dbReference type="NCBI Taxonomy" id="307972"/>
    <lineage>
        <taxon>Eukaryota</taxon>
        <taxon>Metazoa</taxon>
        <taxon>Echinodermata</taxon>
        <taxon>Eleutherozoa</taxon>
        <taxon>Echinozoa</taxon>
        <taxon>Holothuroidea</taxon>
        <taxon>Aspidochirotacea</taxon>
        <taxon>Aspidochirotida</taxon>
        <taxon>Stichopodidae</taxon>
        <taxon>Apostichopus</taxon>
    </lineage>
</organism>
<dbReference type="GO" id="GO:0016020">
    <property type="term" value="C:membrane"/>
    <property type="evidence" value="ECO:0007669"/>
    <property type="project" value="UniProtKB-SubCell"/>
</dbReference>
<dbReference type="InterPro" id="IPR009030">
    <property type="entry name" value="Growth_fac_rcpt_cys_sf"/>
</dbReference>
<dbReference type="Pfam" id="PF01030">
    <property type="entry name" value="Recep_L_domain"/>
    <property type="match status" value="2"/>
</dbReference>
<evidence type="ECO:0000256" key="4">
    <source>
        <dbReference type="ARBA" id="ARBA00022679"/>
    </source>
</evidence>
<dbReference type="SMART" id="SM00261">
    <property type="entry name" value="FU"/>
    <property type="match status" value="7"/>
</dbReference>
<feature type="domain" description="Receptor L-domain" evidence="18">
    <location>
        <begin position="365"/>
        <end position="467"/>
    </location>
</feature>
<dbReference type="SUPFAM" id="SSF57184">
    <property type="entry name" value="Growth factor receptor domain"/>
    <property type="match status" value="4"/>
</dbReference>
<dbReference type="InterPro" id="IPR006212">
    <property type="entry name" value="Furin_repeat"/>
</dbReference>
<dbReference type="AlphaFoldDB" id="H2ETN1"/>
<keyword evidence="4" id="KW-0808">Transferase</keyword>
<dbReference type="EMBL" id="JQ067696">
    <property type="protein sequence ID" value="AEY55412.1"/>
    <property type="molecule type" value="mRNA"/>
</dbReference>
<keyword evidence="10 15" id="KW-0472">Membrane</keyword>
<dbReference type="CDD" id="cd00064">
    <property type="entry name" value="FU"/>
    <property type="match status" value="4"/>
</dbReference>
<evidence type="ECO:0000256" key="14">
    <source>
        <dbReference type="ARBA" id="ARBA00051243"/>
    </source>
</evidence>
<evidence type="ECO:0000256" key="9">
    <source>
        <dbReference type="ARBA" id="ARBA00022989"/>
    </source>
</evidence>
<dbReference type="EC" id="2.7.10.1" evidence="2"/>
<keyword evidence="13" id="KW-0325">Glycoprotein</keyword>
<feature type="domain" description="Furin-like cysteine-rich" evidence="17">
    <location>
        <begin position="789"/>
        <end position="827"/>
    </location>
</feature>
<dbReference type="InterPro" id="IPR032778">
    <property type="entry name" value="GF_recep_IV"/>
</dbReference>
<keyword evidence="9 15" id="KW-1133">Transmembrane helix</keyword>
<evidence type="ECO:0000256" key="5">
    <source>
        <dbReference type="ARBA" id="ARBA00022692"/>
    </source>
</evidence>